<dbReference type="EMBL" id="QEAP01000803">
    <property type="protein sequence ID" value="TPX56418.1"/>
    <property type="molecule type" value="Genomic_DNA"/>
</dbReference>
<dbReference type="InterPro" id="IPR009014">
    <property type="entry name" value="Transketo_C/PFOR_II"/>
</dbReference>
<organism evidence="2 3">
    <name type="scientific">Chytriomyces confervae</name>
    <dbReference type="NCBI Taxonomy" id="246404"/>
    <lineage>
        <taxon>Eukaryota</taxon>
        <taxon>Fungi</taxon>
        <taxon>Fungi incertae sedis</taxon>
        <taxon>Chytridiomycota</taxon>
        <taxon>Chytridiomycota incertae sedis</taxon>
        <taxon>Chytridiomycetes</taxon>
        <taxon>Chytridiales</taxon>
        <taxon>Chytriomycetaceae</taxon>
        <taxon>Chytriomyces</taxon>
    </lineage>
</organism>
<dbReference type="InterPro" id="IPR029039">
    <property type="entry name" value="Flavoprotein-like_sf"/>
</dbReference>
<dbReference type="InterPro" id="IPR050722">
    <property type="entry name" value="Pyruvate:ferred/Flavod_OxRd"/>
</dbReference>
<evidence type="ECO:0000259" key="1">
    <source>
        <dbReference type="PROSITE" id="PS50902"/>
    </source>
</evidence>
<keyword evidence="3" id="KW-1185">Reference proteome</keyword>
<dbReference type="SUPFAM" id="SSF52518">
    <property type="entry name" value="Thiamin diphosphate-binding fold (THDP-binding)"/>
    <property type="match status" value="1"/>
</dbReference>
<dbReference type="Pfam" id="PF00258">
    <property type="entry name" value="Flavodoxin_1"/>
    <property type="match status" value="1"/>
</dbReference>
<dbReference type="Gene3D" id="3.40.50.970">
    <property type="match status" value="1"/>
</dbReference>
<dbReference type="GO" id="GO:0010181">
    <property type="term" value="F:FMN binding"/>
    <property type="evidence" value="ECO:0007669"/>
    <property type="project" value="InterPro"/>
</dbReference>
<dbReference type="SUPFAM" id="SSF52218">
    <property type="entry name" value="Flavoproteins"/>
    <property type="match status" value="1"/>
</dbReference>
<dbReference type="OrthoDB" id="1688044at2759"/>
<dbReference type="SUPFAM" id="SSF52922">
    <property type="entry name" value="TK C-terminal domain-like"/>
    <property type="match status" value="1"/>
</dbReference>
<sequence length="906" mass="96308">MFQIYSTSVYSTSSRITVSESLDAAHSLKQWQNEHRLNVHSQPVTVRVVNSVAEILDESAQASTTDNNNKDDLATTLLASPPLPVLVPALFAMAQSTSSHSLLLALNSHANVESLQALATANLVLMAADSDAADAQAKIQLAAYLAAPRLPAVVLLPNSSKGAVAHVPVYTPHKPARVQFEQTDDLVKRVADAIDAVEPAKARGFFSYSGPSSAKTVLIVPGIVPRSLEKNLAGSEIGVLRVHVFRPWSTAHLVAALPSTASSIAVLNISASGSGYSGSFGILFMDVCASLQSLGASKTVQEIRVRGGVDSVGTAKAILNAVGGTTTASYVDVQGDSESEFANLSISESTAEADLEGPYISLLNQVFKERLNLANVINESSVLKPETASAPKQDLSSPRSRFIEKAKAVIASNELAKGVTKPLQDWIDAQSSGASSEESLKYGRAAYAVLGSACAYNDELRAFYEDAGLHLMVGPQKTSGTQVVVAPATASPTTSAKLANESSAEFGLGLHLSQIQARDRYIEKAKALITSDQLNAAVIGPLTAWIEAQETGSSKSSKSIAHGKEVYRLLTDSTYKTQHAEFYSESAQHLLSPPPSRWLLGGDRLTYDIGSSGVHHVIASRANVNILILDTQPYTEKKDPSIADKRKKDIGLYAMTYGGVYVASVALQSSFAGVVRALTEADAYNGPSVIVAYAPRVKPSASQGVLVKGPAGGFAATAALAALKETKQAVDEGYWPLYRWKPQSSDEGAQFNLDSEKMRGELEAFLERDRHVSLVAAEQPQLAIAPSVEQEFRENVEFKIKASYATLVSNLNTTPVLVLYGSDGGVAAGAAKRLAAEAKQRGLKAKMSVMDEFAVEDIVGHEHVVFVVSTAGQGEFPGNSRETWKALQALKKGGEVDFGKMRFVSF</sequence>
<proteinExistence type="predicted"/>
<evidence type="ECO:0000313" key="2">
    <source>
        <dbReference type="EMBL" id="TPX56418.1"/>
    </source>
</evidence>
<gene>
    <name evidence="2" type="ORF">CcCBS67573_g09350</name>
</gene>
<dbReference type="InterPro" id="IPR008254">
    <property type="entry name" value="Flavodoxin/NO_synth"/>
</dbReference>
<feature type="domain" description="Flavodoxin-like" evidence="1">
    <location>
        <begin position="816"/>
        <end position="906"/>
    </location>
</feature>
<reference evidence="2 3" key="1">
    <citation type="journal article" date="2019" name="Sci. Rep.">
        <title>Comparative genomics of chytrid fungi reveal insights into the obligate biotrophic and pathogenic lifestyle of Synchytrium endobioticum.</title>
        <authorList>
            <person name="van de Vossenberg B.T.L.H."/>
            <person name="Warris S."/>
            <person name="Nguyen H.D.T."/>
            <person name="van Gent-Pelzer M.P.E."/>
            <person name="Joly D.L."/>
            <person name="van de Geest H.C."/>
            <person name="Bonants P.J.M."/>
            <person name="Smith D.S."/>
            <person name="Levesque C.A."/>
            <person name="van der Lee T.A.J."/>
        </authorList>
    </citation>
    <scope>NUCLEOTIDE SEQUENCE [LARGE SCALE GENOMIC DNA]</scope>
    <source>
        <strain evidence="2 3">CBS 675.73</strain>
    </source>
</reference>
<dbReference type="InterPro" id="IPR029061">
    <property type="entry name" value="THDP-binding"/>
</dbReference>
<dbReference type="Gene3D" id="3.40.50.360">
    <property type="match status" value="1"/>
</dbReference>
<dbReference type="Proteomes" id="UP000320333">
    <property type="component" value="Unassembled WGS sequence"/>
</dbReference>
<dbReference type="STRING" id="246404.A0A507DZN1"/>
<dbReference type="AlphaFoldDB" id="A0A507DZN1"/>
<comment type="caution">
    <text evidence="2">The sequence shown here is derived from an EMBL/GenBank/DDBJ whole genome shotgun (WGS) entry which is preliminary data.</text>
</comment>
<dbReference type="PANTHER" id="PTHR32154">
    <property type="entry name" value="PYRUVATE-FLAVODOXIN OXIDOREDUCTASE-RELATED"/>
    <property type="match status" value="1"/>
</dbReference>
<dbReference type="Gene3D" id="3.40.50.920">
    <property type="match status" value="1"/>
</dbReference>
<evidence type="ECO:0000313" key="3">
    <source>
        <dbReference type="Proteomes" id="UP000320333"/>
    </source>
</evidence>
<dbReference type="GO" id="GO:0006979">
    <property type="term" value="P:response to oxidative stress"/>
    <property type="evidence" value="ECO:0007669"/>
    <property type="project" value="TreeGrafter"/>
</dbReference>
<name>A0A507DZN1_9FUNG</name>
<dbReference type="PANTHER" id="PTHR32154:SF0">
    <property type="entry name" value="PYRUVATE-FLAVODOXIN OXIDOREDUCTASE-RELATED"/>
    <property type="match status" value="1"/>
</dbReference>
<accession>A0A507DZN1</accession>
<protein>
    <recommendedName>
        <fullName evidence="1">Flavodoxin-like domain-containing protein</fullName>
    </recommendedName>
</protein>
<dbReference type="PROSITE" id="PS50902">
    <property type="entry name" value="FLAVODOXIN_LIKE"/>
    <property type="match status" value="1"/>
</dbReference>